<evidence type="ECO:0000256" key="8">
    <source>
        <dbReference type="ARBA" id="ARBA00023136"/>
    </source>
</evidence>
<feature type="transmembrane region" description="Helical" evidence="9">
    <location>
        <begin position="159"/>
        <end position="176"/>
    </location>
</feature>
<evidence type="ECO:0000256" key="6">
    <source>
        <dbReference type="ARBA" id="ARBA00022737"/>
    </source>
</evidence>
<evidence type="ECO:0000256" key="4">
    <source>
        <dbReference type="ARBA" id="ARBA00022597"/>
    </source>
</evidence>
<dbReference type="Proteomes" id="UP001642540">
    <property type="component" value="Unassembled WGS sequence"/>
</dbReference>
<keyword evidence="5 9" id="KW-0812">Transmembrane</keyword>
<comment type="similarity">
    <text evidence="2 9">Belongs to the SWEET sugar transporter family.</text>
</comment>
<evidence type="ECO:0000313" key="12">
    <source>
        <dbReference type="Proteomes" id="UP001642540"/>
    </source>
</evidence>
<protein>
    <recommendedName>
        <fullName evidence="9">Sugar transporter SWEET</fullName>
    </recommendedName>
</protein>
<organism evidence="11 12">
    <name type="scientific">Orchesella dallaii</name>
    <dbReference type="NCBI Taxonomy" id="48710"/>
    <lineage>
        <taxon>Eukaryota</taxon>
        <taxon>Metazoa</taxon>
        <taxon>Ecdysozoa</taxon>
        <taxon>Arthropoda</taxon>
        <taxon>Hexapoda</taxon>
        <taxon>Collembola</taxon>
        <taxon>Entomobryomorpha</taxon>
        <taxon>Entomobryoidea</taxon>
        <taxon>Orchesellidae</taxon>
        <taxon>Orchesellinae</taxon>
        <taxon>Orchesella</taxon>
    </lineage>
</organism>
<evidence type="ECO:0000256" key="9">
    <source>
        <dbReference type="RuleBase" id="RU910715"/>
    </source>
</evidence>
<keyword evidence="4 9" id="KW-0762">Sugar transport</keyword>
<comment type="function">
    <text evidence="9">Mediates sugar transport across membranes.</text>
</comment>
<evidence type="ECO:0000256" key="3">
    <source>
        <dbReference type="ARBA" id="ARBA00022448"/>
    </source>
</evidence>
<keyword evidence="8 9" id="KW-0472">Membrane</keyword>
<evidence type="ECO:0000256" key="10">
    <source>
        <dbReference type="SAM" id="MobiDB-lite"/>
    </source>
</evidence>
<sequence length="231" mass="25263">MADAGILTNLLGTTATVTTIGQFLSGMFTVQKVQRQGTAGDISPFPFLMGTVGCALWLVYGQLKDDNMIIYCNVIGTLLNALYVLIFLRYVTNKGDLLRQIIMSCVIMTVTLALAVLNVSTSEATENLGRICILITLICCGSPMIALKHVIRTKSTETLPFPLILSMFLVCSQWWLYGILTADVYMQIPNLLGTLLSLIQLALFAVYPTNSLTSPSRPPSSAEHKYDLLKS</sequence>
<evidence type="ECO:0000256" key="2">
    <source>
        <dbReference type="ARBA" id="ARBA00007809"/>
    </source>
</evidence>
<keyword evidence="7 9" id="KW-1133">Transmembrane helix</keyword>
<evidence type="ECO:0000256" key="5">
    <source>
        <dbReference type="ARBA" id="ARBA00022692"/>
    </source>
</evidence>
<keyword evidence="6" id="KW-0677">Repeat</keyword>
<feature type="transmembrane region" description="Helical" evidence="9">
    <location>
        <begin position="6"/>
        <end position="30"/>
    </location>
</feature>
<dbReference type="InterPro" id="IPR004316">
    <property type="entry name" value="SWEET_rpt"/>
</dbReference>
<dbReference type="EMBL" id="CAXLJM020000124">
    <property type="protein sequence ID" value="CAL8138673.1"/>
    <property type="molecule type" value="Genomic_DNA"/>
</dbReference>
<evidence type="ECO:0000256" key="7">
    <source>
        <dbReference type="ARBA" id="ARBA00022989"/>
    </source>
</evidence>
<feature type="transmembrane region" description="Helical" evidence="9">
    <location>
        <begin position="68"/>
        <end position="88"/>
    </location>
</feature>
<feature type="compositionally biased region" description="Basic and acidic residues" evidence="10">
    <location>
        <begin position="222"/>
        <end position="231"/>
    </location>
</feature>
<dbReference type="PANTHER" id="PTHR10791">
    <property type="entry name" value="RAG1-ACTIVATING PROTEIN 1"/>
    <property type="match status" value="1"/>
</dbReference>
<comment type="caution">
    <text evidence="11">The sequence shown here is derived from an EMBL/GenBank/DDBJ whole genome shotgun (WGS) entry which is preliminary data.</text>
</comment>
<dbReference type="InterPro" id="IPR047664">
    <property type="entry name" value="SWEET"/>
</dbReference>
<evidence type="ECO:0000313" key="11">
    <source>
        <dbReference type="EMBL" id="CAL8138673.1"/>
    </source>
</evidence>
<feature type="transmembrane region" description="Helical" evidence="9">
    <location>
        <begin position="127"/>
        <end position="147"/>
    </location>
</feature>
<comment type="subcellular location">
    <subcellularLocation>
        <location evidence="9">Cell membrane</location>
        <topology evidence="9">Multi-pass membrane protein</topology>
    </subcellularLocation>
    <subcellularLocation>
        <location evidence="1">Endomembrane system</location>
        <topology evidence="1">Multi-pass membrane protein</topology>
    </subcellularLocation>
</comment>
<feature type="transmembrane region" description="Helical" evidence="9">
    <location>
        <begin position="42"/>
        <end position="62"/>
    </location>
</feature>
<dbReference type="PANTHER" id="PTHR10791:SF112">
    <property type="entry name" value="SUGAR TRANSPORTER SWEET1"/>
    <property type="match status" value="1"/>
</dbReference>
<feature type="transmembrane region" description="Helical" evidence="9">
    <location>
        <begin position="188"/>
        <end position="207"/>
    </location>
</feature>
<proteinExistence type="inferred from homology"/>
<evidence type="ECO:0000256" key="1">
    <source>
        <dbReference type="ARBA" id="ARBA00004127"/>
    </source>
</evidence>
<keyword evidence="12" id="KW-1185">Reference proteome</keyword>
<keyword evidence="3 9" id="KW-0813">Transport</keyword>
<accession>A0ABP1RXY8</accession>
<feature type="region of interest" description="Disordered" evidence="10">
    <location>
        <begin position="212"/>
        <end position="231"/>
    </location>
</feature>
<dbReference type="Pfam" id="PF03083">
    <property type="entry name" value="MtN3_slv"/>
    <property type="match status" value="2"/>
</dbReference>
<gene>
    <name evidence="11" type="ORF">ODALV1_LOCUS27476</name>
</gene>
<feature type="transmembrane region" description="Helical" evidence="9">
    <location>
        <begin position="100"/>
        <end position="121"/>
    </location>
</feature>
<name>A0ABP1RXY8_9HEXA</name>
<reference evidence="11 12" key="1">
    <citation type="submission" date="2024-08" db="EMBL/GenBank/DDBJ databases">
        <authorList>
            <person name="Cucini C."/>
            <person name="Frati F."/>
        </authorList>
    </citation>
    <scope>NUCLEOTIDE SEQUENCE [LARGE SCALE GENOMIC DNA]</scope>
</reference>
<dbReference type="Gene3D" id="1.20.1280.290">
    <property type="match status" value="2"/>
</dbReference>